<name>A0A8S1LE95_9CILI</name>
<feature type="chain" id="PRO_5036273272" description="Transmembrane protein" evidence="1">
    <location>
        <begin position="29"/>
        <end position="142"/>
    </location>
</feature>
<evidence type="ECO:0008006" key="5">
    <source>
        <dbReference type="Google" id="ProtNLM"/>
    </source>
</evidence>
<dbReference type="OrthoDB" id="308464at2759"/>
<evidence type="ECO:0000313" key="2">
    <source>
        <dbReference type="EMBL" id="CAD8063064.1"/>
    </source>
</evidence>
<dbReference type="EMBL" id="CAJJDN010000017">
    <property type="protein sequence ID" value="CAD8063066.1"/>
    <property type="molecule type" value="Genomic_DNA"/>
</dbReference>
<proteinExistence type="predicted"/>
<reference evidence="3" key="1">
    <citation type="submission" date="2021-01" db="EMBL/GenBank/DDBJ databases">
        <authorList>
            <consortium name="Genoscope - CEA"/>
            <person name="William W."/>
        </authorList>
    </citation>
    <scope>NUCLEOTIDE SEQUENCE</scope>
</reference>
<keyword evidence="4" id="KW-1185">Reference proteome</keyword>
<dbReference type="EMBL" id="CAJJDN010000017">
    <property type="protein sequence ID" value="CAD8063064.1"/>
    <property type="molecule type" value="Genomic_DNA"/>
</dbReference>
<gene>
    <name evidence="2" type="ORF">PSON_ATCC_30995.1.T0170218</name>
    <name evidence="3" type="ORF">PSON_ATCC_30995.1.T0170219</name>
</gene>
<protein>
    <recommendedName>
        <fullName evidence="5">Transmembrane protein</fullName>
    </recommendedName>
</protein>
<accession>A0A8S1LE95</accession>
<feature type="signal peptide" evidence="1">
    <location>
        <begin position="1"/>
        <end position="28"/>
    </location>
</feature>
<comment type="caution">
    <text evidence="3">The sequence shown here is derived from an EMBL/GenBank/DDBJ whole genome shotgun (WGS) entry which is preliminary data.</text>
</comment>
<dbReference type="Proteomes" id="UP000692954">
    <property type="component" value="Unassembled WGS sequence"/>
</dbReference>
<sequence length="142" mass="17375">MDLSEKIMKLKVLMLLLLKVKFLDQISTFDMIQRDMYLNLNQLVYKYQKLNQKCVMVFQDLYLLKFKVQLKKSQSIQEKKTLYKGDPYRNHKLQKVFDQLEAFHERTQDFAIVIKDLIYTTIILQFYYNIYYQNKNSTQQQF</sequence>
<evidence type="ECO:0000313" key="4">
    <source>
        <dbReference type="Proteomes" id="UP000692954"/>
    </source>
</evidence>
<evidence type="ECO:0000256" key="1">
    <source>
        <dbReference type="SAM" id="SignalP"/>
    </source>
</evidence>
<evidence type="ECO:0000313" key="3">
    <source>
        <dbReference type="EMBL" id="CAD8063066.1"/>
    </source>
</evidence>
<dbReference type="AlphaFoldDB" id="A0A8S1LE95"/>
<keyword evidence="1" id="KW-0732">Signal</keyword>
<organism evidence="3 4">
    <name type="scientific">Paramecium sonneborni</name>
    <dbReference type="NCBI Taxonomy" id="65129"/>
    <lineage>
        <taxon>Eukaryota</taxon>
        <taxon>Sar</taxon>
        <taxon>Alveolata</taxon>
        <taxon>Ciliophora</taxon>
        <taxon>Intramacronucleata</taxon>
        <taxon>Oligohymenophorea</taxon>
        <taxon>Peniculida</taxon>
        <taxon>Parameciidae</taxon>
        <taxon>Paramecium</taxon>
    </lineage>
</organism>